<proteinExistence type="predicted"/>
<gene>
    <name evidence="1" type="ORF">HGMM_OP3C500</name>
</gene>
<reference evidence="1" key="2">
    <citation type="journal article" date="2012" name="PLoS ONE">
        <title>A Deeply Branching Thermophilic Bacterium with an Ancient Acetyl-CoA Pathway Dominates a Subsurface Ecosystem.</title>
        <authorList>
            <person name="Takami H."/>
            <person name="Noguchi H."/>
            <person name="Takaki Y."/>
            <person name="Uchiyama I."/>
            <person name="Toyoda A."/>
            <person name="Nishi S."/>
            <person name="Chee G.-J."/>
            <person name="Arai W."/>
            <person name="Nunoura T."/>
            <person name="Itoh T."/>
            <person name="Hattori M."/>
            <person name="Takai K."/>
        </authorList>
    </citation>
    <scope>NUCLEOTIDE SEQUENCE</scope>
</reference>
<protein>
    <submittedName>
        <fullName evidence="1">Uncharacterized protein</fullName>
    </submittedName>
</protein>
<sequence>MLEGRHDLGSFGNAVQHLMLDPAKNTVHGHIFVKAVAPAINMVGDITAPISITASYEKNKATGLVQYGAQLTAELKFTHKQHDPRDPELEGSVYVRTMTLTVLSQTAWTFSGEIVAALHVDP</sequence>
<evidence type="ECO:0000313" key="1">
    <source>
        <dbReference type="EMBL" id="BAL59345.1"/>
    </source>
</evidence>
<dbReference type="AlphaFoldDB" id="H5ST59"/>
<dbReference type="EMBL" id="AP011802">
    <property type="protein sequence ID" value="BAL59345.1"/>
    <property type="molecule type" value="Genomic_DNA"/>
</dbReference>
<name>H5ST59_ACEAU</name>
<organism evidence="1">
    <name type="scientific">Acetithermum autotrophicum</name>
    <dbReference type="NCBI Taxonomy" id="1446466"/>
    <lineage>
        <taxon>Bacteria</taxon>
        <taxon>Candidatus Bipolaricaulota</taxon>
        <taxon>Candidatus Acetithermum</taxon>
    </lineage>
</organism>
<reference evidence="1" key="1">
    <citation type="journal article" date="2005" name="Environ. Microbiol.">
        <title>Genetic and functional properties of uncultivated thermophilic crenarchaeotes from a subsurface gold mine as revealed by analysis of genome fragments.</title>
        <authorList>
            <person name="Nunoura T."/>
            <person name="Hirayama H."/>
            <person name="Takami H."/>
            <person name="Oida H."/>
            <person name="Nishi S."/>
            <person name="Shimamura S."/>
            <person name="Suzuki Y."/>
            <person name="Inagaki F."/>
            <person name="Takai K."/>
            <person name="Nealson K.H."/>
            <person name="Horikoshi K."/>
        </authorList>
    </citation>
    <scope>NUCLEOTIDE SEQUENCE</scope>
</reference>
<accession>H5ST59</accession>